<name>A0AAV9WDK2_9PEZI</name>
<protein>
    <recommendedName>
        <fullName evidence="2">Alpha-ketoglutarate-dependent dioxygenase AlkB-like domain-containing protein</fullName>
    </recommendedName>
</protein>
<dbReference type="InterPro" id="IPR037151">
    <property type="entry name" value="AlkB-like_sf"/>
</dbReference>
<dbReference type="InterPro" id="IPR027450">
    <property type="entry name" value="AlkB-like"/>
</dbReference>
<dbReference type="GO" id="GO:0035516">
    <property type="term" value="F:broad specificity oxidative DNA demethylase activity"/>
    <property type="evidence" value="ECO:0007669"/>
    <property type="project" value="TreeGrafter"/>
</dbReference>
<feature type="compositionally biased region" description="Polar residues" evidence="1">
    <location>
        <begin position="189"/>
        <end position="204"/>
    </location>
</feature>
<dbReference type="InterPro" id="IPR032852">
    <property type="entry name" value="ALKBH2"/>
</dbReference>
<evidence type="ECO:0000256" key="1">
    <source>
        <dbReference type="SAM" id="MobiDB-lite"/>
    </source>
</evidence>
<dbReference type="Proteomes" id="UP001370758">
    <property type="component" value="Unassembled WGS sequence"/>
</dbReference>
<gene>
    <name evidence="3" type="ORF">TWF481_007620</name>
</gene>
<feature type="domain" description="Alpha-ketoglutarate-dependent dioxygenase AlkB-like" evidence="2">
    <location>
        <begin position="703"/>
        <end position="859"/>
    </location>
</feature>
<accession>A0AAV9WDK2</accession>
<dbReference type="AlphaFoldDB" id="A0AAV9WDK2"/>
<keyword evidence="4" id="KW-1185">Reference proteome</keyword>
<feature type="compositionally biased region" description="Polar residues" evidence="1">
    <location>
        <begin position="91"/>
        <end position="111"/>
    </location>
</feature>
<evidence type="ECO:0000313" key="3">
    <source>
        <dbReference type="EMBL" id="KAK6505728.1"/>
    </source>
</evidence>
<feature type="region of interest" description="Disordered" evidence="1">
    <location>
        <begin position="277"/>
        <end position="305"/>
    </location>
</feature>
<organism evidence="3 4">
    <name type="scientific">Arthrobotrys musiformis</name>
    <dbReference type="NCBI Taxonomy" id="47236"/>
    <lineage>
        <taxon>Eukaryota</taxon>
        <taxon>Fungi</taxon>
        <taxon>Dikarya</taxon>
        <taxon>Ascomycota</taxon>
        <taxon>Pezizomycotina</taxon>
        <taxon>Orbiliomycetes</taxon>
        <taxon>Orbiliales</taxon>
        <taxon>Orbiliaceae</taxon>
        <taxon>Arthrobotrys</taxon>
    </lineage>
</organism>
<dbReference type="GO" id="GO:0008198">
    <property type="term" value="F:ferrous iron binding"/>
    <property type="evidence" value="ECO:0007669"/>
    <property type="project" value="TreeGrafter"/>
</dbReference>
<dbReference type="Pfam" id="PF13532">
    <property type="entry name" value="2OG-FeII_Oxy_2"/>
    <property type="match status" value="1"/>
</dbReference>
<dbReference type="GO" id="GO:0051747">
    <property type="term" value="F:cytosine C-5 DNA demethylase activity"/>
    <property type="evidence" value="ECO:0007669"/>
    <property type="project" value="TreeGrafter"/>
</dbReference>
<dbReference type="GO" id="GO:0006307">
    <property type="term" value="P:DNA alkylation repair"/>
    <property type="evidence" value="ECO:0007669"/>
    <property type="project" value="TreeGrafter"/>
</dbReference>
<dbReference type="InterPro" id="IPR036987">
    <property type="entry name" value="SRA-YDG_sf"/>
</dbReference>
<feature type="compositionally biased region" description="Polar residues" evidence="1">
    <location>
        <begin position="804"/>
        <end position="819"/>
    </location>
</feature>
<feature type="region of interest" description="Disordered" evidence="1">
    <location>
        <begin position="804"/>
        <end position="827"/>
    </location>
</feature>
<feature type="region of interest" description="Disordered" evidence="1">
    <location>
        <begin position="885"/>
        <end position="921"/>
    </location>
</feature>
<proteinExistence type="predicted"/>
<reference evidence="3 4" key="1">
    <citation type="submission" date="2023-08" db="EMBL/GenBank/DDBJ databases">
        <authorList>
            <person name="Palmer J.M."/>
        </authorList>
    </citation>
    <scope>NUCLEOTIDE SEQUENCE [LARGE SCALE GENOMIC DNA]</scope>
    <source>
        <strain evidence="3 4">TWF481</strain>
    </source>
</reference>
<feature type="compositionally biased region" description="Basic residues" evidence="1">
    <location>
        <begin position="243"/>
        <end position="256"/>
    </location>
</feature>
<dbReference type="EMBL" id="JAVHJL010000004">
    <property type="protein sequence ID" value="KAK6505728.1"/>
    <property type="molecule type" value="Genomic_DNA"/>
</dbReference>
<sequence length="1132" mass="124408">MAIDRKGSRSSRRLQGEEPEPLSPPRSEEGEDPPDIPPRQARIQRVSVRNLNALVSPPLLASESNQDASAPGSVGTPNPTGKGTRKRISAVEQNQSPLEATPNEAMTTKPTRGSRAGLGAPARRSGRLSKTNPVDESVDSKQGMAKPPSKGTSKAPSKKVTIASLINNETLPPSLPLPSRGLITKRRSTNQSYTLANDPNTTNPGEPLQTRPSKRKAETASGTYEPAKPKTKDSVEEIQIPGVKRRKLGSTKIKAPKRSQGAAEAIIANSLEDQVAKNTKGTTRKNSKHIQIPAAPTPEKPPAIGRPTVWCDTRQELCESLPYFRSYQSGCYATKGIGRGYLIDGHASERDYMDGCVIISHAGGNSEEIEGERRLVRDQTWDKGVISCLRNNYEQMVPLIVIIGDRCPTAPAHLERRYAVMDWFKVTHCWPEVESKSGNIRCKFRLERLDSSDKGWWAAEDTPKVSANIAIEYINCPDCRKNSPWIYDKEPMCLNKDCKRFWTVHSGKAGKSPERFVYRESFLHGKTVWPDAATVPPGPFGPSLPIQDEITESHGRDIRRKFWKGMWCQSCGKLNCRELWRSWKCTNCHWEFVPKRSHFVPADLSDQHRPEYTGPPVPENVVDASIKSESLVLPDGRRAMMYDVFQCGKVIHILANKVWNALPGGSDWLLDKYQDLDMPFKRHELKTHKLTGRLLTQQFSFNSGAPYKYIVEVDSLSFEKSPAVVQQALNNIQADVTRMIPDALPMNEVLNVAYFEEQKMDFHDDGEEDLGPCVSSISLGSPAMMYFRVKAKYCNGVLSTTDKALLQPSNPSQSDSSAPEGTKRPSKRNILELRLHHGDVVIMNGRAIQRLLEHAVTPEGFRIAATARNISSYNVAVNSKELKRSKTSERKDVAATMVRESSLEGESESERPAGPNQHALGNLSIPTISTILENGNARGNQIEMPTALGISPLSISAPSPTSALSTPNFTYYNINAASATPFQSSSVFHGGSAVHEEAISPLTISRPTVGNYSFEHNSREATTSTSSAEPRALIGKTMGMISHPGATGVQPYQSMGQSLGLALHNEGGVSGPPLEPSFNSSGYGGQGFNDSAVVTDESEGSGLPGWTNEQFERLQNIFLSNTDTSYEKMEEV</sequence>
<dbReference type="PANTHER" id="PTHR31573">
    <property type="entry name" value="ALPHA-KETOGLUTARATE-DEPENDENT DIOXYGENASE ALKB HOMOLOG 2"/>
    <property type="match status" value="1"/>
</dbReference>
<evidence type="ECO:0000259" key="2">
    <source>
        <dbReference type="Pfam" id="PF13532"/>
    </source>
</evidence>
<dbReference type="Gene3D" id="2.60.120.590">
    <property type="entry name" value="Alpha-ketoglutarate-dependent dioxygenase AlkB-like"/>
    <property type="match status" value="1"/>
</dbReference>
<dbReference type="Gene3D" id="2.30.280.10">
    <property type="entry name" value="SRA-YDG"/>
    <property type="match status" value="1"/>
</dbReference>
<feature type="region of interest" description="Disordered" evidence="1">
    <location>
        <begin position="1"/>
        <end position="256"/>
    </location>
</feature>
<comment type="caution">
    <text evidence="3">The sequence shown here is derived from an EMBL/GenBank/DDBJ whole genome shotgun (WGS) entry which is preliminary data.</text>
</comment>
<dbReference type="SUPFAM" id="SSF51197">
    <property type="entry name" value="Clavaminate synthase-like"/>
    <property type="match status" value="1"/>
</dbReference>
<evidence type="ECO:0000313" key="4">
    <source>
        <dbReference type="Proteomes" id="UP001370758"/>
    </source>
</evidence>
<dbReference type="PANTHER" id="PTHR31573:SF4">
    <property type="entry name" value="FE2OG DIOXYGENASE DOMAIN-CONTAINING PROTEIN"/>
    <property type="match status" value="1"/>
</dbReference>